<evidence type="ECO:0000313" key="5">
    <source>
        <dbReference type="EMBL" id="CAG9329762.1"/>
    </source>
</evidence>
<reference evidence="5" key="1">
    <citation type="submission" date="2021-09" db="EMBL/GenBank/DDBJ databases">
        <authorList>
            <consortium name="AG Swart"/>
            <person name="Singh M."/>
            <person name="Singh A."/>
            <person name="Seah K."/>
            <person name="Emmerich C."/>
        </authorList>
    </citation>
    <scope>NUCLEOTIDE SEQUENCE</scope>
    <source>
        <strain evidence="5">ATCC30299</strain>
    </source>
</reference>
<dbReference type="GO" id="GO:0005829">
    <property type="term" value="C:cytosol"/>
    <property type="evidence" value="ECO:0007669"/>
    <property type="project" value="TreeGrafter"/>
</dbReference>
<dbReference type="GO" id="GO:0003746">
    <property type="term" value="F:translation elongation factor activity"/>
    <property type="evidence" value="ECO:0007669"/>
    <property type="project" value="UniProtKB-KW"/>
</dbReference>
<keyword evidence="3" id="KW-0648">Protein biosynthesis</keyword>
<dbReference type="InterPro" id="IPR036219">
    <property type="entry name" value="eEF-1beta-like_sf"/>
</dbReference>
<feature type="domain" description="Translation elongation factor EF1B beta/delta subunit guanine nucleotide exchange" evidence="4">
    <location>
        <begin position="6"/>
        <end position="99"/>
    </location>
</feature>
<evidence type="ECO:0000259" key="4">
    <source>
        <dbReference type="SMART" id="SM00888"/>
    </source>
</evidence>
<dbReference type="AlphaFoldDB" id="A0AAU9JR94"/>
<dbReference type="GO" id="GO:0005085">
    <property type="term" value="F:guanyl-nucleotide exchange factor activity"/>
    <property type="evidence" value="ECO:0007669"/>
    <property type="project" value="TreeGrafter"/>
</dbReference>
<sequence>MMAKSSTEIVLDIKPYDQTTNLGELAEKVFKTVCFEGLSWNSDYTISPIAFGLKKLVVKGTISGNLVNIDDLMDEINYMKGSDDSDIVHSVDLASFRRI</sequence>
<dbReference type="EMBL" id="CAJZBQ010000048">
    <property type="protein sequence ID" value="CAG9329762.1"/>
    <property type="molecule type" value="Genomic_DNA"/>
</dbReference>
<evidence type="ECO:0000256" key="3">
    <source>
        <dbReference type="ARBA" id="ARBA00022917"/>
    </source>
</evidence>
<comment type="similarity">
    <text evidence="1">Belongs to the EF-1-beta/EF-1-delta family.</text>
</comment>
<evidence type="ECO:0000256" key="2">
    <source>
        <dbReference type="ARBA" id="ARBA00022768"/>
    </source>
</evidence>
<evidence type="ECO:0000256" key="1">
    <source>
        <dbReference type="ARBA" id="ARBA00007411"/>
    </source>
</evidence>
<dbReference type="CDD" id="cd00292">
    <property type="entry name" value="EF1B"/>
    <property type="match status" value="1"/>
</dbReference>
<accession>A0AAU9JR94</accession>
<dbReference type="InterPro" id="IPR014717">
    <property type="entry name" value="Transl_elong_EF1B/ribsomal_bS6"/>
</dbReference>
<dbReference type="GO" id="GO:0005853">
    <property type="term" value="C:eukaryotic translation elongation factor 1 complex"/>
    <property type="evidence" value="ECO:0007669"/>
    <property type="project" value="InterPro"/>
</dbReference>
<gene>
    <name evidence="5" type="ORF">BSTOLATCC_MIC49381</name>
</gene>
<comment type="caution">
    <text evidence="5">The sequence shown here is derived from an EMBL/GenBank/DDBJ whole genome shotgun (WGS) entry which is preliminary data.</text>
</comment>
<keyword evidence="2" id="KW-0251">Elongation factor</keyword>
<dbReference type="InterPro" id="IPR049720">
    <property type="entry name" value="EF1B_bsu/dsu"/>
</dbReference>
<protein>
    <recommendedName>
        <fullName evidence="4">Translation elongation factor EF1B beta/delta subunit guanine nucleotide exchange domain-containing protein</fullName>
    </recommendedName>
</protein>
<dbReference type="SUPFAM" id="SSF54984">
    <property type="entry name" value="eEF-1beta-like"/>
    <property type="match status" value="1"/>
</dbReference>
<dbReference type="Gene3D" id="3.30.70.60">
    <property type="match status" value="1"/>
</dbReference>
<keyword evidence="6" id="KW-1185">Reference proteome</keyword>
<organism evidence="5 6">
    <name type="scientific">Blepharisma stoltei</name>
    <dbReference type="NCBI Taxonomy" id="1481888"/>
    <lineage>
        <taxon>Eukaryota</taxon>
        <taxon>Sar</taxon>
        <taxon>Alveolata</taxon>
        <taxon>Ciliophora</taxon>
        <taxon>Postciliodesmatophora</taxon>
        <taxon>Heterotrichea</taxon>
        <taxon>Heterotrichida</taxon>
        <taxon>Blepharismidae</taxon>
        <taxon>Blepharisma</taxon>
    </lineage>
</organism>
<dbReference type="InterPro" id="IPR014038">
    <property type="entry name" value="EF1B_bsu/dsu_GNE"/>
</dbReference>
<dbReference type="PANTHER" id="PTHR11595:SF21">
    <property type="entry name" value="ELONGATION FACTOR 1-BETA"/>
    <property type="match status" value="1"/>
</dbReference>
<dbReference type="Pfam" id="PF00736">
    <property type="entry name" value="EF1_GNE"/>
    <property type="match status" value="1"/>
</dbReference>
<dbReference type="SMART" id="SM00888">
    <property type="entry name" value="EF1_GNE"/>
    <property type="match status" value="1"/>
</dbReference>
<evidence type="ECO:0000313" key="6">
    <source>
        <dbReference type="Proteomes" id="UP001162131"/>
    </source>
</evidence>
<dbReference type="Proteomes" id="UP001162131">
    <property type="component" value="Unassembled WGS sequence"/>
</dbReference>
<proteinExistence type="inferred from homology"/>
<dbReference type="PANTHER" id="PTHR11595">
    <property type="entry name" value="EF-HAND AND COILED-COIL DOMAIN-CONTAINING FAMILY MEMBER"/>
    <property type="match status" value="1"/>
</dbReference>
<name>A0AAU9JR94_9CILI</name>